<dbReference type="EMBL" id="KV424098">
    <property type="protein sequence ID" value="KZT51627.1"/>
    <property type="molecule type" value="Genomic_DNA"/>
</dbReference>
<feature type="compositionally biased region" description="Low complexity" evidence="2">
    <location>
        <begin position="9"/>
        <end position="26"/>
    </location>
</feature>
<accession>A0A165CXS2</accession>
<organism evidence="3 4">
    <name type="scientific">Calocera cornea HHB12733</name>
    <dbReference type="NCBI Taxonomy" id="1353952"/>
    <lineage>
        <taxon>Eukaryota</taxon>
        <taxon>Fungi</taxon>
        <taxon>Dikarya</taxon>
        <taxon>Basidiomycota</taxon>
        <taxon>Agaricomycotina</taxon>
        <taxon>Dacrymycetes</taxon>
        <taxon>Dacrymycetales</taxon>
        <taxon>Dacrymycetaceae</taxon>
        <taxon>Calocera</taxon>
    </lineage>
</organism>
<feature type="compositionally biased region" description="Basic and acidic residues" evidence="2">
    <location>
        <begin position="198"/>
        <end position="208"/>
    </location>
</feature>
<evidence type="ECO:0008006" key="5">
    <source>
        <dbReference type="Google" id="ProtNLM"/>
    </source>
</evidence>
<evidence type="ECO:0000313" key="3">
    <source>
        <dbReference type="EMBL" id="KZT51627.1"/>
    </source>
</evidence>
<protein>
    <recommendedName>
        <fullName evidence="5">Zn(2)-C6 fungal-type domain-containing protein</fullName>
    </recommendedName>
</protein>
<gene>
    <name evidence="3" type="ORF">CALCODRAFT_487762</name>
</gene>
<keyword evidence="4" id="KW-1185">Reference proteome</keyword>
<evidence type="ECO:0000256" key="1">
    <source>
        <dbReference type="SAM" id="Coils"/>
    </source>
</evidence>
<reference evidence="3 4" key="1">
    <citation type="journal article" date="2016" name="Mol. Biol. Evol.">
        <title>Comparative Genomics of Early-Diverging Mushroom-Forming Fungi Provides Insights into the Origins of Lignocellulose Decay Capabilities.</title>
        <authorList>
            <person name="Nagy L.G."/>
            <person name="Riley R."/>
            <person name="Tritt A."/>
            <person name="Adam C."/>
            <person name="Daum C."/>
            <person name="Floudas D."/>
            <person name="Sun H."/>
            <person name="Yadav J.S."/>
            <person name="Pangilinan J."/>
            <person name="Larsson K.H."/>
            <person name="Matsuura K."/>
            <person name="Barry K."/>
            <person name="Labutti K."/>
            <person name="Kuo R."/>
            <person name="Ohm R.A."/>
            <person name="Bhattacharya S.S."/>
            <person name="Shirouzu T."/>
            <person name="Yoshinaga Y."/>
            <person name="Martin F.M."/>
            <person name="Grigoriev I.V."/>
            <person name="Hibbett D.S."/>
        </authorList>
    </citation>
    <scope>NUCLEOTIDE SEQUENCE [LARGE SCALE GENOMIC DNA]</scope>
    <source>
        <strain evidence="3 4">HHB12733</strain>
    </source>
</reference>
<dbReference type="OrthoDB" id="3423454at2759"/>
<feature type="coiled-coil region" evidence="1">
    <location>
        <begin position="287"/>
        <end position="317"/>
    </location>
</feature>
<proteinExistence type="predicted"/>
<feature type="region of interest" description="Disordered" evidence="2">
    <location>
        <begin position="141"/>
        <end position="230"/>
    </location>
</feature>
<evidence type="ECO:0000313" key="4">
    <source>
        <dbReference type="Proteomes" id="UP000076842"/>
    </source>
</evidence>
<dbReference type="InParanoid" id="A0A165CXS2"/>
<dbReference type="Proteomes" id="UP000076842">
    <property type="component" value="Unassembled WGS sequence"/>
</dbReference>
<name>A0A165CXS2_9BASI</name>
<feature type="region of interest" description="Disordered" evidence="2">
    <location>
        <begin position="1"/>
        <end position="32"/>
    </location>
</feature>
<keyword evidence="1" id="KW-0175">Coiled coil</keyword>
<dbReference type="AlphaFoldDB" id="A0A165CXS2"/>
<sequence>MPPAVRQPSRTGTGSTASSGRSAGSGPQRTKAELAVMRDRRKAVGMQWESRADHRPVWAMDEDQLGAYRQAVVSFWADYPDQIGTWPFEEVRYLGDRARMLWLAWTEHPRAGNMEPASTCKTDDDVKNGVFYDVPERHPLFDGLSGRSVSPPLRSSRTPRPSSKPPPARREAARKTIRPSPTPESSDDEASTPGGAARSDDGKIRENGSDLDEPGIQKSKWGGEPPSEENSVNLPVRCKYCRVRRLLCFKKLGAATKSCWHCKNNKVVCDTGLKDGCARNKKTVKTKSMIRAELKELKTRRKELVELKRKARDTDEE</sequence>
<evidence type="ECO:0000256" key="2">
    <source>
        <dbReference type="SAM" id="MobiDB-lite"/>
    </source>
</evidence>
<feature type="compositionally biased region" description="Low complexity" evidence="2">
    <location>
        <begin position="145"/>
        <end position="161"/>
    </location>
</feature>